<feature type="active site" description="Proton acceptor" evidence="6">
    <location>
        <position position="766"/>
    </location>
</feature>
<dbReference type="GO" id="GO:0016020">
    <property type="term" value="C:membrane"/>
    <property type="evidence" value="ECO:0007669"/>
    <property type="project" value="TreeGrafter"/>
</dbReference>
<keyword evidence="4 6" id="KW-0443">Lipid metabolism</keyword>
<evidence type="ECO:0000256" key="8">
    <source>
        <dbReference type="SAM" id="MobiDB-lite"/>
    </source>
</evidence>
<dbReference type="InterPro" id="IPR011989">
    <property type="entry name" value="ARM-like"/>
</dbReference>
<dbReference type="PANTHER" id="PTHR24185">
    <property type="entry name" value="CALCIUM-INDEPENDENT PHOSPHOLIPASE A2-GAMMA"/>
    <property type="match status" value="1"/>
</dbReference>
<keyword evidence="11" id="KW-1185">Reference proteome</keyword>
<protein>
    <recommendedName>
        <fullName evidence="7">Patatin</fullName>
        <ecNumber evidence="7">3.1.1.-</ecNumber>
    </recommendedName>
</protein>
<keyword evidence="1" id="KW-0677">Repeat</keyword>
<dbReference type="SUPFAM" id="SSF52151">
    <property type="entry name" value="FabD/lysophospholipase-like"/>
    <property type="match status" value="1"/>
</dbReference>
<organism evidence="10 11">
    <name type="scientific">Vigna mungo</name>
    <name type="common">Black gram</name>
    <name type="synonym">Phaseolus mungo</name>
    <dbReference type="NCBI Taxonomy" id="3915"/>
    <lineage>
        <taxon>Eukaryota</taxon>
        <taxon>Viridiplantae</taxon>
        <taxon>Streptophyta</taxon>
        <taxon>Embryophyta</taxon>
        <taxon>Tracheophyta</taxon>
        <taxon>Spermatophyta</taxon>
        <taxon>Magnoliopsida</taxon>
        <taxon>eudicotyledons</taxon>
        <taxon>Gunneridae</taxon>
        <taxon>Pentapetalae</taxon>
        <taxon>rosids</taxon>
        <taxon>fabids</taxon>
        <taxon>Fabales</taxon>
        <taxon>Fabaceae</taxon>
        <taxon>Papilionoideae</taxon>
        <taxon>50 kb inversion clade</taxon>
        <taxon>NPAAA clade</taxon>
        <taxon>indigoferoid/millettioid clade</taxon>
        <taxon>Phaseoleae</taxon>
        <taxon>Vigna</taxon>
    </lineage>
</organism>
<dbReference type="EMBL" id="CP144696">
    <property type="protein sequence ID" value="WVZ13264.1"/>
    <property type="molecule type" value="Genomic_DNA"/>
</dbReference>
<keyword evidence="3 6" id="KW-0442">Lipid degradation</keyword>
<keyword evidence="2 6" id="KW-0378">Hydrolase</keyword>
<feature type="domain" description="PNPLA" evidence="9">
    <location>
        <begin position="543"/>
        <end position="779"/>
    </location>
</feature>
<dbReference type="Gene3D" id="3.40.1090.10">
    <property type="entry name" value="Cytosolic phospholipase A2 catalytic domain"/>
    <property type="match status" value="1"/>
</dbReference>
<dbReference type="GO" id="GO:0006631">
    <property type="term" value="P:fatty acid metabolic process"/>
    <property type="evidence" value="ECO:0007669"/>
    <property type="project" value="TreeGrafter"/>
</dbReference>
<feature type="short sequence motif" description="DGA/G" evidence="6">
    <location>
        <begin position="766"/>
        <end position="768"/>
    </location>
</feature>
<name>A0AAQ3S2H5_VIGMU</name>
<evidence type="ECO:0000313" key="10">
    <source>
        <dbReference type="EMBL" id="WVZ13264.1"/>
    </source>
</evidence>
<proteinExistence type="inferred from homology"/>
<dbReference type="GO" id="GO:0016042">
    <property type="term" value="P:lipid catabolic process"/>
    <property type="evidence" value="ECO:0007669"/>
    <property type="project" value="UniProtKB-UniRule"/>
</dbReference>
<evidence type="ECO:0000256" key="3">
    <source>
        <dbReference type="ARBA" id="ARBA00022963"/>
    </source>
</evidence>
<dbReference type="Proteomes" id="UP001374535">
    <property type="component" value="Chromosome 5"/>
</dbReference>
<feature type="repeat" description="ARM" evidence="5">
    <location>
        <begin position="409"/>
        <end position="441"/>
    </location>
</feature>
<dbReference type="EC" id="3.1.1.-" evidence="7"/>
<dbReference type="InterPro" id="IPR016024">
    <property type="entry name" value="ARM-type_fold"/>
</dbReference>
<evidence type="ECO:0000256" key="5">
    <source>
        <dbReference type="PROSITE-ProRule" id="PRU00259"/>
    </source>
</evidence>
<evidence type="ECO:0000256" key="1">
    <source>
        <dbReference type="ARBA" id="ARBA00022737"/>
    </source>
</evidence>
<feature type="region of interest" description="Disordered" evidence="8">
    <location>
        <begin position="1235"/>
        <end position="1256"/>
    </location>
</feature>
<evidence type="ECO:0000256" key="4">
    <source>
        <dbReference type="ARBA" id="ARBA00023098"/>
    </source>
</evidence>
<dbReference type="PANTHER" id="PTHR24185:SF1">
    <property type="entry name" value="CALCIUM-INDEPENDENT PHOSPHOLIPASE A2-GAMMA"/>
    <property type="match status" value="1"/>
</dbReference>
<dbReference type="PROSITE" id="PS50176">
    <property type="entry name" value="ARM_REPEAT"/>
    <property type="match status" value="1"/>
</dbReference>
<evidence type="ECO:0000256" key="7">
    <source>
        <dbReference type="RuleBase" id="RU361262"/>
    </source>
</evidence>
<dbReference type="InterPro" id="IPR016035">
    <property type="entry name" value="Acyl_Trfase/lysoPLipase"/>
</dbReference>
<dbReference type="GO" id="GO:0004620">
    <property type="term" value="F:phospholipase activity"/>
    <property type="evidence" value="ECO:0007669"/>
    <property type="project" value="InterPro"/>
</dbReference>
<comment type="similarity">
    <text evidence="7">Belongs to the patatin family.</text>
</comment>
<sequence length="1315" mass="145523">MSWGLGWKRPSEIFHLTLSYGTDDPPENIARTSSSSRSSSSSSSSLSSSASTSSIISQDQDLGFRIELDWSASEDEDQVALKLQSQLMVALPMPQDTVVVELSPRDDDESVVDLVMKVVKRREPLRAVTMSKVVASGQQSDGTGVLIRLLRSDLPSSTPPSTPIVGDAAVSGSGNHWTSLSVLSLCGCGLSVSVAYSLMELALPWFIPAAKTSEFFESAGSARIIMVELKSNVIELDRGCFEYVVTMYRLSVLPPELGVLRSLKVLRVDSNMVVSVPAELRQCMQLVELSLEHNKLVRPLLDFRAMAELRVLRLFGNPLEFLPEILPLHKLRHLSLANIRIVADENLRSVNVQIEMENSSYFGASRHRLSAFFSLIFRFSSCHHPLLASALGKIMQDEGNRAFIGKDENAVRQLISMISSDNSHVVEQACSALSSLATGDSVALHLMKADIMQPIRTVLKSGGLEEVQRLALLAVGNLAFCLENRRILVTSESLRELLLRLTVATEPRVYKAAARALAILGENENLRRAIKGRQVAKQGLRILAMDGGGMKGLATVQMLKEIEKGSGKRIHELFDLICGTSTGGMLAVALGIKLMTLEECEDIYKNLGKLVFADSVPKDNEAATWREKLDQLYKSSSQSFRVHSAEQFERLLKEMCADEDGDLMIDSAVKNVPKVFVVSTLVSMMPAQPFIFRNYQYPAGTPEVALTTSDSSGINVLSSTVGEQVGYRRSAFIGSCKHQVWKAIRASSAAPYYLDDFSDDLNRWQDGAIVANNPTIFAIREAQLLWPDTKIDCLVSVGCGSVRTRARKGGWRYLDTGQVLIESSCSVDRVEEALSTLLPMLPEIQYFRFNPVDERCDMELDETDPTNWLKLESAIEEYIQKNHQAFENVCERLLLPFHHEEKWSENLRHKLPKTNEPLEGANGPTLGWRRNVLLVEASHNPDSGKVIHHARELESFCARNGIRLSLIQGLSGIVKTVPSTTFPTPFASPLFTGSFPSSPLMYSPDLGQRIGRIDLVPPLSLDGQLGKTVASPPVSPRGLRQLSLPIKSLHEKLQNSPQVGVIHLSLQNDSDGSIVSWHNDVFVVAEPGELAEKFLQNVKFSLLSTMRSHRRKCATLLANISTISDLVAFKSYFQIGGIVMEDDKEIASYMFRRTVPSMHLSPEDVRWMVGAWRDRIIICTGTHGPTAALIKAFLDSGAKAIVCPSNEPPESQTSNVDGYQELTAVENGKFEIGEDEADDEAVPNSPVSDWEDSDPERYGDHTLSFWDDDEEELSHFVCHLYDSLFREGASIDVALQHALASYRRMRYVCHLPGEQ</sequence>
<evidence type="ECO:0000256" key="6">
    <source>
        <dbReference type="PROSITE-ProRule" id="PRU01161"/>
    </source>
</evidence>
<dbReference type="InterPro" id="IPR002641">
    <property type="entry name" value="PNPLA_dom"/>
</dbReference>
<evidence type="ECO:0000259" key="9">
    <source>
        <dbReference type="PROSITE" id="PS51635"/>
    </source>
</evidence>
<feature type="short sequence motif" description="GXSXG" evidence="6">
    <location>
        <begin position="579"/>
        <end position="583"/>
    </location>
</feature>
<feature type="short sequence motif" description="GXGXXG" evidence="6">
    <location>
        <begin position="547"/>
        <end position="552"/>
    </location>
</feature>
<comment type="domain">
    <text evidence="7">The nitrogen atoms of the two glycine residues in the GGXR motif define the oxyanion hole, and stabilize the oxyanion that forms during the nucleophilic attack by the catalytic serine during substrate cleavage.</text>
</comment>
<dbReference type="CDD" id="cd07211">
    <property type="entry name" value="Pat_PNPLA8"/>
    <property type="match status" value="1"/>
</dbReference>
<evidence type="ECO:0000313" key="11">
    <source>
        <dbReference type="Proteomes" id="UP001374535"/>
    </source>
</evidence>
<dbReference type="InterPro" id="IPR000225">
    <property type="entry name" value="Armadillo"/>
</dbReference>
<dbReference type="SUPFAM" id="SSF52075">
    <property type="entry name" value="Outer arm dynein light chain 1"/>
    <property type="match status" value="1"/>
</dbReference>
<dbReference type="PROSITE" id="PS51635">
    <property type="entry name" value="PNPLA"/>
    <property type="match status" value="1"/>
</dbReference>
<dbReference type="InterPro" id="IPR045217">
    <property type="entry name" value="PNPLA8-like"/>
</dbReference>
<dbReference type="Gene3D" id="3.80.10.10">
    <property type="entry name" value="Ribonuclease Inhibitor"/>
    <property type="match status" value="1"/>
</dbReference>
<dbReference type="Pfam" id="PF00514">
    <property type="entry name" value="Arm"/>
    <property type="match status" value="1"/>
</dbReference>
<reference evidence="10 11" key="1">
    <citation type="journal article" date="2023" name="Life. Sci Alliance">
        <title>Evolutionary insights into 3D genome organization and epigenetic landscape of Vigna mungo.</title>
        <authorList>
            <person name="Junaid A."/>
            <person name="Singh B."/>
            <person name="Bhatia S."/>
        </authorList>
    </citation>
    <scope>NUCLEOTIDE SEQUENCE [LARGE SCALE GENOMIC DNA]</scope>
    <source>
        <strain evidence="10">Urdbean</strain>
    </source>
</reference>
<evidence type="ECO:0000256" key="2">
    <source>
        <dbReference type="ARBA" id="ARBA00022801"/>
    </source>
</evidence>
<feature type="active site" description="Nucleophile" evidence="6">
    <location>
        <position position="581"/>
    </location>
</feature>
<gene>
    <name evidence="10" type="ORF">V8G54_017794</name>
</gene>
<accession>A0AAQ3S2H5</accession>
<comment type="function">
    <text evidence="7">Lipolytic acyl hydrolase (LAH).</text>
</comment>
<dbReference type="SUPFAM" id="SSF48371">
    <property type="entry name" value="ARM repeat"/>
    <property type="match status" value="1"/>
</dbReference>
<dbReference type="Pfam" id="PF01734">
    <property type="entry name" value="Patatin"/>
    <property type="match status" value="1"/>
</dbReference>
<feature type="compositionally biased region" description="Low complexity" evidence="8">
    <location>
        <begin position="30"/>
        <end position="52"/>
    </location>
</feature>
<dbReference type="InterPro" id="IPR032675">
    <property type="entry name" value="LRR_dom_sf"/>
</dbReference>
<dbReference type="Gene3D" id="1.25.10.10">
    <property type="entry name" value="Leucine-rich Repeat Variant"/>
    <property type="match status" value="1"/>
</dbReference>
<feature type="region of interest" description="Disordered" evidence="8">
    <location>
        <begin position="19"/>
        <end position="52"/>
    </location>
</feature>